<dbReference type="GO" id="GO:0004540">
    <property type="term" value="F:RNA nuclease activity"/>
    <property type="evidence" value="ECO:0007669"/>
    <property type="project" value="InterPro"/>
</dbReference>
<evidence type="ECO:0000259" key="1">
    <source>
        <dbReference type="Pfam" id="PF01936"/>
    </source>
</evidence>
<comment type="caution">
    <text evidence="2">The sequence shown here is derived from an EMBL/GenBank/DDBJ whole genome shotgun (WGS) entry which is preliminary data.</text>
</comment>
<dbReference type="AlphaFoldDB" id="A0A9N9H6G1"/>
<evidence type="ECO:0000313" key="2">
    <source>
        <dbReference type="EMBL" id="CAG8662205.1"/>
    </source>
</evidence>
<dbReference type="Proteomes" id="UP000789831">
    <property type="component" value="Unassembled WGS sequence"/>
</dbReference>
<dbReference type="InterPro" id="IPR021139">
    <property type="entry name" value="NYN"/>
</dbReference>
<dbReference type="Pfam" id="PF01936">
    <property type="entry name" value="NYN"/>
    <property type="match status" value="1"/>
</dbReference>
<proteinExistence type="predicted"/>
<feature type="domain" description="NYN" evidence="1">
    <location>
        <begin position="106"/>
        <end position="261"/>
    </location>
</feature>
<sequence length="359" mass="41492">MSSESFSPSSVSSDEEPVHEMANVVKNFGTEELIEYLREKREKNLYLKEAHFEILRKEEITGSSFLYMTKEDFRSIGFAFGPATELANLIADLKKLKTPKSNTGLVSVFVDNSNLFIEGKYTIGQLEKAGTFDQQRNSFYLNQLHIDHGRLLSTILKGRQMGSNPIIVGSRPPPNDSLWKQIRNQGHDVVVYDRNIENKEKKVDMALGVSAMNVIWSNDPGVLVLIAGDGDYEPVINEALKRKWKVEIWFWSSGISGDLMRKSIFYSLDNFYQHFTYVYGQDPVGKNHTLEITDGETVGKWGDDEVMNCFVSLKLYGWWYRKERQIIYLYFDNKANLEKAKNWMEIEYPDIQVWEVEKK</sequence>
<feature type="non-terminal residue" evidence="2">
    <location>
        <position position="1"/>
    </location>
</feature>
<dbReference type="InterPro" id="IPR013761">
    <property type="entry name" value="SAM/pointed_sf"/>
</dbReference>
<dbReference type="Gene3D" id="3.40.50.1010">
    <property type="entry name" value="5'-nuclease"/>
    <property type="match status" value="1"/>
</dbReference>
<gene>
    <name evidence="2" type="ORF">AGERDE_LOCUS11870</name>
</gene>
<organism evidence="2 3">
    <name type="scientific">Ambispora gerdemannii</name>
    <dbReference type="NCBI Taxonomy" id="144530"/>
    <lineage>
        <taxon>Eukaryota</taxon>
        <taxon>Fungi</taxon>
        <taxon>Fungi incertae sedis</taxon>
        <taxon>Mucoromycota</taxon>
        <taxon>Glomeromycotina</taxon>
        <taxon>Glomeromycetes</taxon>
        <taxon>Archaeosporales</taxon>
        <taxon>Ambisporaceae</taxon>
        <taxon>Ambispora</taxon>
    </lineage>
</organism>
<protein>
    <submittedName>
        <fullName evidence="2">12534_t:CDS:1</fullName>
    </submittedName>
</protein>
<accession>A0A9N9H6G1</accession>
<dbReference type="EMBL" id="CAJVPL010006051">
    <property type="protein sequence ID" value="CAG8662205.1"/>
    <property type="molecule type" value="Genomic_DNA"/>
</dbReference>
<dbReference type="SUPFAM" id="SSF47769">
    <property type="entry name" value="SAM/Pointed domain"/>
    <property type="match status" value="1"/>
</dbReference>
<keyword evidence="3" id="KW-1185">Reference proteome</keyword>
<dbReference type="Gene3D" id="1.10.150.50">
    <property type="entry name" value="Transcription Factor, Ets-1"/>
    <property type="match status" value="1"/>
</dbReference>
<dbReference type="OrthoDB" id="2419124at2759"/>
<feature type="non-terminal residue" evidence="2">
    <location>
        <position position="359"/>
    </location>
</feature>
<reference evidence="2" key="1">
    <citation type="submission" date="2021-06" db="EMBL/GenBank/DDBJ databases">
        <authorList>
            <person name="Kallberg Y."/>
            <person name="Tangrot J."/>
            <person name="Rosling A."/>
        </authorList>
    </citation>
    <scope>NUCLEOTIDE SEQUENCE</scope>
    <source>
        <strain evidence="2">MT106</strain>
    </source>
</reference>
<evidence type="ECO:0000313" key="3">
    <source>
        <dbReference type="Proteomes" id="UP000789831"/>
    </source>
</evidence>
<name>A0A9N9H6G1_9GLOM</name>